<dbReference type="InterPro" id="IPR006597">
    <property type="entry name" value="Sel1-like"/>
</dbReference>
<name>T1J236_STRMM</name>
<protein>
    <recommendedName>
        <fullName evidence="7">MYND-type domain-containing protein</fullName>
    </recommendedName>
</protein>
<dbReference type="InterPro" id="IPR011990">
    <property type="entry name" value="TPR-like_helical_dom_sf"/>
</dbReference>
<dbReference type="EnsemblMetazoa" id="SMAR007612-RA">
    <property type="protein sequence ID" value="SMAR007612-PA"/>
    <property type="gene ID" value="SMAR007612"/>
</dbReference>
<feature type="domain" description="MYND-type" evidence="7">
    <location>
        <begin position="1035"/>
        <end position="1067"/>
    </location>
</feature>
<evidence type="ECO:0000256" key="5">
    <source>
        <dbReference type="PROSITE-ProRule" id="PRU00134"/>
    </source>
</evidence>
<dbReference type="PANTHER" id="PTHR11102">
    <property type="entry name" value="SEL-1-LIKE PROTEIN"/>
    <property type="match status" value="1"/>
</dbReference>
<evidence type="ECO:0000313" key="9">
    <source>
        <dbReference type="Proteomes" id="UP000014500"/>
    </source>
</evidence>
<evidence type="ECO:0000256" key="4">
    <source>
        <dbReference type="ARBA" id="ARBA00038101"/>
    </source>
</evidence>
<keyword evidence="1" id="KW-0479">Metal-binding</keyword>
<dbReference type="STRING" id="126957.T1J236"/>
<reference evidence="8" key="2">
    <citation type="submission" date="2015-02" db="UniProtKB">
        <authorList>
            <consortium name="EnsemblMetazoa"/>
        </authorList>
    </citation>
    <scope>IDENTIFICATION</scope>
</reference>
<dbReference type="SUPFAM" id="SSF81901">
    <property type="entry name" value="HCP-like"/>
    <property type="match status" value="1"/>
</dbReference>
<sequence length="1067" mass="123827">MALLIQDKINYIKLKYVLIPRASNILRLLFRKKWLTAFNSTWSEKEEQGQQFVDGCGKNIFVTASRRRKKLLLSGRVDLWDLQLLSIVLLKLDFGSTSVKLTKKEKKAIESLADIHYDLRRSLNSIDRKEFGLTWGKIASILINLGESSDKLRILKMDKVRSMEMNNRQPASSLIEDVKDKNDLMKFEIRNLGNQFYKEEKFIEAIAVYTQSIRIQRCKIELAMLYSNRSAAYFGFKQDDILFVDQRITEVAKDDIKNAIELCPTWYKAHYRIGCFYEKLNKNKKAAKHFEIALILDPNQIEVSNKLDQVKALIKPDDPDFCKYSNKEFVGNRTMDGKCTAWKGYCYFKGIQVEKDYKMAAKLLTEAVNENNGFAMIHLADMYALGQGVRKNKKMHLELLLKAASQPEIQLNGKINENVVDAELRLGFTYHKGIGVFPEMEKAILWFKKASDHGCAKSSFNLGSMYFKGTGAIKDEDQAVYYWQIAADRNFIAAFQKLANYYLICDFDSDKALQFHRQFLAASKRKVPEREEIIFEQNIDKLRQLVDYEVICSWEAENEVSAKNVSLRDRRRRFMKSEFTGFDELVREYSEMFMKSAEDIIDDDCVHYLYKLKVLSECTSGTGKRLKQAVTHFITAARYLKTSGRLKLPIKLRIINELSSCLKLEPLVAHWKVDYREIIATFVESMLRYVDVVKSTSKIQILICYIHFHLRLYDENEMKILLKGSIEKYPKEIYFYRMFLSVLLSLKDYEEGLKQAERALKRFPKNCELLLYRAKHVQGLGKNSSRVIKAYEDFLAVAEPDHLEVPAAYYEIALVYSNLKMLHQRSAISGKVTEYYHKGLEAEERQLPCFLPYKRDKRFEILSKVISELKCRAKEKDSGIKCEESKLTDPLRVEVIKNFRGKLKSTPKSKKKKKPKLKQHAPPQLAEIKLATFKEMDCTNDHFHEDLSVSVTVIDDYYVTNGIHLLVEDENQDVMEAMIYNITMDETVAEKFAYGSEIIIMNPYMRIASSDGKPVLIVEDPKSLIFMSGGNSKLCRFCRKPNADKKFSKCPKAFYCSKECQNNDWKI</sequence>
<keyword evidence="2 5" id="KW-0863">Zinc-finger</keyword>
<dbReference type="eggNOG" id="KOG1550">
    <property type="taxonomic scope" value="Eukaryota"/>
</dbReference>
<dbReference type="eggNOG" id="KOG0548">
    <property type="taxonomic scope" value="Eukaryota"/>
</dbReference>
<accession>T1J236</accession>
<comment type="similarity">
    <text evidence="4">Belongs to the sel-1 family.</text>
</comment>
<evidence type="ECO:0000256" key="6">
    <source>
        <dbReference type="PROSITE-ProRule" id="PRU00339"/>
    </source>
</evidence>
<evidence type="ECO:0000259" key="7">
    <source>
        <dbReference type="PROSITE" id="PS50865"/>
    </source>
</evidence>
<dbReference type="OMA" id="LYDENEM"/>
<dbReference type="GO" id="GO:0036503">
    <property type="term" value="P:ERAD pathway"/>
    <property type="evidence" value="ECO:0007669"/>
    <property type="project" value="TreeGrafter"/>
</dbReference>
<keyword evidence="9" id="KW-1185">Reference proteome</keyword>
<evidence type="ECO:0000256" key="1">
    <source>
        <dbReference type="ARBA" id="ARBA00022723"/>
    </source>
</evidence>
<dbReference type="PROSITE" id="PS50865">
    <property type="entry name" value="ZF_MYND_2"/>
    <property type="match status" value="1"/>
</dbReference>
<dbReference type="PROSITE" id="PS50005">
    <property type="entry name" value="TPR"/>
    <property type="match status" value="1"/>
</dbReference>
<feature type="repeat" description="TPR" evidence="6">
    <location>
        <begin position="267"/>
        <end position="300"/>
    </location>
</feature>
<keyword evidence="3" id="KW-0862">Zinc</keyword>
<dbReference type="Pfam" id="PF01753">
    <property type="entry name" value="zf-MYND"/>
    <property type="match status" value="1"/>
</dbReference>
<dbReference type="SMART" id="SM00671">
    <property type="entry name" value="SEL1"/>
    <property type="match status" value="4"/>
</dbReference>
<keyword evidence="6" id="KW-0802">TPR repeat</keyword>
<dbReference type="Pfam" id="PF08238">
    <property type="entry name" value="Sel1"/>
    <property type="match status" value="4"/>
</dbReference>
<dbReference type="InterPro" id="IPR050767">
    <property type="entry name" value="Sel1_AlgK"/>
</dbReference>
<evidence type="ECO:0000313" key="8">
    <source>
        <dbReference type="EnsemblMetazoa" id="SMAR007612-PA"/>
    </source>
</evidence>
<dbReference type="SUPFAM" id="SSF144232">
    <property type="entry name" value="HIT/MYND zinc finger-like"/>
    <property type="match status" value="1"/>
</dbReference>
<dbReference type="EMBL" id="JH431795">
    <property type="status" value="NOT_ANNOTATED_CDS"/>
    <property type="molecule type" value="Genomic_DNA"/>
</dbReference>
<dbReference type="PANTHER" id="PTHR11102:SF147">
    <property type="entry name" value="SEL1L ADAPTOR SUBUNIT OF ERAD E3 UBIQUITIN LIGASE"/>
    <property type="match status" value="1"/>
</dbReference>
<dbReference type="SUPFAM" id="SSF48452">
    <property type="entry name" value="TPR-like"/>
    <property type="match status" value="2"/>
</dbReference>
<dbReference type="AlphaFoldDB" id="T1J236"/>
<dbReference type="GO" id="GO:0005789">
    <property type="term" value="C:endoplasmic reticulum membrane"/>
    <property type="evidence" value="ECO:0007669"/>
    <property type="project" value="TreeGrafter"/>
</dbReference>
<dbReference type="SMART" id="SM00028">
    <property type="entry name" value="TPR"/>
    <property type="match status" value="2"/>
</dbReference>
<evidence type="ECO:0000256" key="3">
    <source>
        <dbReference type="ARBA" id="ARBA00022833"/>
    </source>
</evidence>
<dbReference type="PhylomeDB" id="T1J236"/>
<dbReference type="Proteomes" id="UP000014500">
    <property type="component" value="Unassembled WGS sequence"/>
</dbReference>
<dbReference type="HOGENOM" id="CLU_288260_0_0_1"/>
<dbReference type="InterPro" id="IPR019734">
    <property type="entry name" value="TPR_rpt"/>
</dbReference>
<dbReference type="Gene3D" id="1.25.40.10">
    <property type="entry name" value="Tetratricopeptide repeat domain"/>
    <property type="match status" value="3"/>
</dbReference>
<evidence type="ECO:0000256" key="2">
    <source>
        <dbReference type="ARBA" id="ARBA00022771"/>
    </source>
</evidence>
<reference evidence="9" key="1">
    <citation type="submission" date="2011-05" db="EMBL/GenBank/DDBJ databases">
        <authorList>
            <person name="Richards S.R."/>
            <person name="Qu J."/>
            <person name="Jiang H."/>
            <person name="Jhangiani S.N."/>
            <person name="Agravi P."/>
            <person name="Goodspeed R."/>
            <person name="Gross S."/>
            <person name="Mandapat C."/>
            <person name="Jackson L."/>
            <person name="Mathew T."/>
            <person name="Pu L."/>
            <person name="Thornton R."/>
            <person name="Saada N."/>
            <person name="Wilczek-Boney K.B."/>
            <person name="Lee S."/>
            <person name="Kovar C."/>
            <person name="Wu Y."/>
            <person name="Scherer S.E."/>
            <person name="Worley K.C."/>
            <person name="Muzny D.M."/>
            <person name="Gibbs R."/>
        </authorList>
    </citation>
    <scope>NUCLEOTIDE SEQUENCE</scope>
    <source>
        <strain evidence="9">Brora</strain>
    </source>
</reference>
<proteinExistence type="inferred from homology"/>
<organism evidence="8 9">
    <name type="scientific">Strigamia maritima</name>
    <name type="common">European centipede</name>
    <name type="synonym">Geophilus maritimus</name>
    <dbReference type="NCBI Taxonomy" id="126957"/>
    <lineage>
        <taxon>Eukaryota</taxon>
        <taxon>Metazoa</taxon>
        <taxon>Ecdysozoa</taxon>
        <taxon>Arthropoda</taxon>
        <taxon>Myriapoda</taxon>
        <taxon>Chilopoda</taxon>
        <taxon>Pleurostigmophora</taxon>
        <taxon>Geophilomorpha</taxon>
        <taxon>Linotaeniidae</taxon>
        <taxon>Strigamia</taxon>
    </lineage>
</organism>
<dbReference type="GO" id="GO:0008270">
    <property type="term" value="F:zinc ion binding"/>
    <property type="evidence" value="ECO:0007669"/>
    <property type="project" value="UniProtKB-KW"/>
</dbReference>
<dbReference type="InterPro" id="IPR002893">
    <property type="entry name" value="Znf_MYND"/>
</dbReference>
<dbReference type="Gene3D" id="6.10.140.2220">
    <property type="match status" value="1"/>
</dbReference>